<proteinExistence type="predicted"/>
<name>A0A4Y2AG18_ARAVE</name>
<sequence length="118" mass="13247">MHHSACRFLDVLSALAPLHAHRLSRSVSDWGYAQFLPFPLVLGPDLLVGSAIDARPSTYLEFGPPFSLGTMPLRHYGFACTIYPILELPEQGSPRRVTRLFSGCLFRLDKRSSFRTVK</sequence>
<accession>A0A4Y2AG18</accession>
<dbReference type="Proteomes" id="UP000499080">
    <property type="component" value="Unassembled WGS sequence"/>
</dbReference>
<dbReference type="EMBL" id="BGPR01080400">
    <property type="protein sequence ID" value="GBL78547.1"/>
    <property type="molecule type" value="Genomic_DNA"/>
</dbReference>
<keyword evidence="2" id="KW-1185">Reference proteome</keyword>
<reference evidence="1 2" key="1">
    <citation type="journal article" date="2019" name="Sci. Rep.">
        <title>Orb-weaving spider Araneus ventricosus genome elucidates the spidroin gene catalogue.</title>
        <authorList>
            <person name="Kono N."/>
            <person name="Nakamura H."/>
            <person name="Ohtoshi R."/>
            <person name="Moran D.A.P."/>
            <person name="Shinohara A."/>
            <person name="Yoshida Y."/>
            <person name="Fujiwara M."/>
            <person name="Mori M."/>
            <person name="Tomita M."/>
            <person name="Arakawa K."/>
        </authorList>
    </citation>
    <scope>NUCLEOTIDE SEQUENCE [LARGE SCALE GENOMIC DNA]</scope>
</reference>
<dbReference type="AlphaFoldDB" id="A0A4Y2AG18"/>
<organism evidence="1 2">
    <name type="scientific">Araneus ventricosus</name>
    <name type="common">Orbweaver spider</name>
    <name type="synonym">Epeira ventricosa</name>
    <dbReference type="NCBI Taxonomy" id="182803"/>
    <lineage>
        <taxon>Eukaryota</taxon>
        <taxon>Metazoa</taxon>
        <taxon>Ecdysozoa</taxon>
        <taxon>Arthropoda</taxon>
        <taxon>Chelicerata</taxon>
        <taxon>Arachnida</taxon>
        <taxon>Araneae</taxon>
        <taxon>Araneomorphae</taxon>
        <taxon>Entelegynae</taxon>
        <taxon>Araneoidea</taxon>
        <taxon>Araneidae</taxon>
        <taxon>Araneus</taxon>
    </lineage>
</organism>
<protein>
    <submittedName>
        <fullName evidence="1">Uncharacterized protein</fullName>
    </submittedName>
</protein>
<evidence type="ECO:0000313" key="2">
    <source>
        <dbReference type="Proteomes" id="UP000499080"/>
    </source>
</evidence>
<evidence type="ECO:0000313" key="1">
    <source>
        <dbReference type="EMBL" id="GBL78547.1"/>
    </source>
</evidence>
<comment type="caution">
    <text evidence="1">The sequence shown here is derived from an EMBL/GenBank/DDBJ whole genome shotgun (WGS) entry which is preliminary data.</text>
</comment>
<gene>
    <name evidence="1" type="ORF">AVEN_62166_1</name>
</gene>